<comment type="caution">
    <text evidence="7">The sequence shown here is derived from an EMBL/GenBank/DDBJ whole genome shotgun (WGS) entry which is preliminary data.</text>
</comment>
<dbReference type="InterPro" id="IPR008758">
    <property type="entry name" value="Peptidase_S28"/>
</dbReference>
<reference evidence="7 8" key="1">
    <citation type="journal article" date="2021" name="Genome Biol.">
        <title>AFLAP: assembly-free linkage analysis pipeline using k-mers from genome sequencing data.</title>
        <authorList>
            <person name="Fletcher K."/>
            <person name="Zhang L."/>
            <person name="Gil J."/>
            <person name="Han R."/>
            <person name="Cavanaugh K."/>
            <person name="Michelmore R."/>
        </authorList>
    </citation>
    <scope>NUCLEOTIDE SEQUENCE [LARGE SCALE GENOMIC DNA]</scope>
    <source>
        <strain evidence="7 8">SF5</strain>
    </source>
</reference>
<keyword evidence="5" id="KW-0325">Glycoprotein</keyword>
<evidence type="ECO:0000256" key="6">
    <source>
        <dbReference type="SAM" id="SignalP"/>
    </source>
</evidence>
<feature type="chain" id="PRO_5037823368" evidence="6">
    <location>
        <begin position="21"/>
        <end position="166"/>
    </location>
</feature>
<dbReference type="Proteomes" id="UP000294530">
    <property type="component" value="Unassembled WGS sequence"/>
</dbReference>
<dbReference type="AlphaFoldDB" id="A0A976FD83"/>
<evidence type="ECO:0000256" key="2">
    <source>
        <dbReference type="ARBA" id="ARBA00022670"/>
    </source>
</evidence>
<evidence type="ECO:0000256" key="3">
    <source>
        <dbReference type="ARBA" id="ARBA00022729"/>
    </source>
</evidence>
<keyword evidence="3 6" id="KW-0732">Signal</keyword>
<dbReference type="GeneID" id="94346243"/>
<dbReference type="SUPFAM" id="SSF53474">
    <property type="entry name" value="alpha/beta-Hydrolases"/>
    <property type="match status" value="1"/>
</dbReference>
<evidence type="ECO:0000256" key="5">
    <source>
        <dbReference type="ARBA" id="ARBA00023180"/>
    </source>
</evidence>
<dbReference type="EMBL" id="SHOA02000019">
    <property type="protein sequence ID" value="TDH64716.1"/>
    <property type="molecule type" value="Genomic_DNA"/>
</dbReference>
<dbReference type="InterPro" id="IPR029058">
    <property type="entry name" value="AB_hydrolase_fold"/>
</dbReference>
<dbReference type="OrthoDB" id="1735038at2759"/>
<organism evidence="7 8">
    <name type="scientific">Bremia lactucae</name>
    <name type="common">Lettuce downy mildew</name>
    <dbReference type="NCBI Taxonomy" id="4779"/>
    <lineage>
        <taxon>Eukaryota</taxon>
        <taxon>Sar</taxon>
        <taxon>Stramenopiles</taxon>
        <taxon>Oomycota</taxon>
        <taxon>Peronosporomycetes</taxon>
        <taxon>Peronosporales</taxon>
        <taxon>Peronosporaceae</taxon>
        <taxon>Bremia</taxon>
    </lineage>
</organism>
<dbReference type="Gene3D" id="3.40.50.1820">
    <property type="entry name" value="alpha/beta hydrolase"/>
    <property type="match status" value="1"/>
</dbReference>
<protein>
    <submittedName>
        <fullName evidence="7">Uncharacterized protein</fullName>
    </submittedName>
</protein>
<evidence type="ECO:0000313" key="8">
    <source>
        <dbReference type="Proteomes" id="UP000294530"/>
    </source>
</evidence>
<dbReference type="GO" id="GO:0006508">
    <property type="term" value="P:proteolysis"/>
    <property type="evidence" value="ECO:0007669"/>
    <property type="project" value="UniProtKB-KW"/>
</dbReference>
<evidence type="ECO:0000313" key="7">
    <source>
        <dbReference type="EMBL" id="TDH64716.1"/>
    </source>
</evidence>
<proteinExistence type="inferred from homology"/>
<accession>A0A976FD83</accession>
<evidence type="ECO:0000256" key="4">
    <source>
        <dbReference type="ARBA" id="ARBA00022801"/>
    </source>
</evidence>
<evidence type="ECO:0000256" key="1">
    <source>
        <dbReference type="ARBA" id="ARBA00011079"/>
    </source>
</evidence>
<dbReference type="PANTHER" id="PTHR11010:SF11">
    <property type="entry name" value="THYMUS-SPECIFIC SERINE PROTEASE"/>
    <property type="match status" value="1"/>
</dbReference>
<dbReference type="PANTHER" id="PTHR11010">
    <property type="entry name" value="PROTEASE S28 PRO-X CARBOXYPEPTIDASE-RELATED"/>
    <property type="match status" value="1"/>
</dbReference>
<comment type="similarity">
    <text evidence="1">Belongs to the peptidase S28 family.</text>
</comment>
<dbReference type="GO" id="GO:0008239">
    <property type="term" value="F:dipeptidyl-peptidase activity"/>
    <property type="evidence" value="ECO:0007669"/>
    <property type="project" value="TreeGrafter"/>
</dbReference>
<name>A0A976FD83_BRELC</name>
<dbReference type="GO" id="GO:0070008">
    <property type="term" value="F:serine-type exopeptidase activity"/>
    <property type="evidence" value="ECO:0007669"/>
    <property type="project" value="InterPro"/>
</dbReference>
<sequence length="166" mass="18473">MILVALLVAVLSVSINASLAKVQAEEALVARNETQELWFDQTINHFAADQNATFQQRYYEVNEFWSNFTGPILLNIGGKGALEHAPAGFTHTIAAKFEHRFYGKSISNNNLSTENYQFLTVQQALADLKHFKDTYQSLLGTEDADQWIAIGGSYPGALSAWFRVAI</sequence>
<keyword evidence="8" id="KW-1185">Reference proteome</keyword>
<dbReference type="KEGG" id="blac:94346243"/>
<feature type="signal peptide" evidence="6">
    <location>
        <begin position="1"/>
        <end position="20"/>
    </location>
</feature>
<keyword evidence="4" id="KW-0378">Hydrolase</keyword>
<gene>
    <name evidence="7" type="ORF">CCR75_002475</name>
</gene>
<keyword evidence="2" id="KW-0645">Protease</keyword>
<dbReference type="RefSeq" id="XP_067814215.1">
    <property type="nucleotide sequence ID" value="XM_067960572.1"/>
</dbReference>
<dbReference type="Pfam" id="PF05577">
    <property type="entry name" value="Peptidase_S28"/>
    <property type="match status" value="1"/>
</dbReference>